<proteinExistence type="predicted"/>
<comment type="caution">
    <text evidence="1">The sequence shown here is derived from an EMBL/GenBank/DDBJ whole genome shotgun (WGS) entry which is preliminary data.</text>
</comment>
<dbReference type="AlphaFoldDB" id="A0AAV4TH38"/>
<sequence length="112" mass="12900">MKCELNSNVTLYNRTTYFTRVTDIGSIYILSPENSRSPTPLRFHDRPLSNYVLNMEAVKLTIGYPFSPSTSPTRDSYPKYHYTQHPLNQRAEHSLAVEVLYVMALCPQSQLI</sequence>
<evidence type="ECO:0000313" key="2">
    <source>
        <dbReference type="Proteomes" id="UP001054837"/>
    </source>
</evidence>
<dbReference type="EMBL" id="BPLQ01009569">
    <property type="protein sequence ID" value="GIY44756.1"/>
    <property type="molecule type" value="Genomic_DNA"/>
</dbReference>
<gene>
    <name evidence="1" type="ORF">CDAR_219471</name>
</gene>
<protein>
    <submittedName>
        <fullName evidence="1">Uncharacterized protein</fullName>
    </submittedName>
</protein>
<name>A0AAV4TH38_9ARAC</name>
<evidence type="ECO:0000313" key="1">
    <source>
        <dbReference type="EMBL" id="GIY44756.1"/>
    </source>
</evidence>
<dbReference type="Proteomes" id="UP001054837">
    <property type="component" value="Unassembled WGS sequence"/>
</dbReference>
<organism evidence="1 2">
    <name type="scientific">Caerostris darwini</name>
    <dbReference type="NCBI Taxonomy" id="1538125"/>
    <lineage>
        <taxon>Eukaryota</taxon>
        <taxon>Metazoa</taxon>
        <taxon>Ecdysozoa</taxon>
        <taxon>Arthropoda</taxon>
        <taxon>Chelicerata</taxon>
        <taxon>Arachnida</taxon>
        <taxon>Araneae</taxon>
        <taxon>Araneomorphae</taxon>
        <taxon>Entelegynae</taxon>
        <taxon>Araneoidea</taxon>
        <taxon>Araneidae</taxon>
        <taxon>Caerostris</taxon>
    </lineage>
</organism>
<keyword evidence="2" id="KW-1185">Reference proteome</keyword>
<accession>A0AAV4TH38</accession>
<reference evidence="1 2" key="1">
    <citation type="submission" date="2021-06" db="EMBL/GenBank/DDBJ databases">
        <title>Caerostris darwini draft genome.</title>
        <authorList>
            <person name="Kono N."/>
            <person name="Arakawa K."/>
        </authorList>
    </citation>
    <scope>NUCLEOTIDE SEQUENCE [LARGE SCALE GENOMIC DNA]</scope>
</reference>